<protein>
    <recommendedName>
        <fullName evidence="1">CdiI immunity protein domain-containing protein</fullName>
    </recommendedName>
</protein>
<gene>
    <name evidence="2" type="ORF">Srubr_62320</name>
</gene>
<organism evidence="2 3">
    <name type="scientific">Streptomyces rubradiris</name>
    <name type="common">Streptomyces achromogenes subsp. rubradiris</name>
    <dbReference type="NCBI Taxonomy" id="285531"/>
    <lineage>
        <taxon>Bacteria</taxon>
        <taxon>Bacillati</taxon>
        <taxon>Actinomycetota</taxon>
        <taxon>Actinomycetes</taxon>
        <taxon>Kitasatosporales</taxon>
        <taxon>Streptomycetaceae</taxon>
        <taxon>Streptomyces</taxon>
    </lineage>
</organism>
<accession>A0ABQ3RKK7</accession>
<dbReference type="EMBL" id="BNEA01000015">
    <property type="protein sequence ID" value="GHI56386.1"/>
    <property type="molecule type" value="Genomic_DNA"/>
</dbReference>
<feature type="domain" description="CdiI immunity protein" evidence="1">
    <location>
        <begin position="124"/>
        <end position="211"/>
    </location>
</feature>
<proteinExistence type="predicted"/>
<sequence length="223" mass="25163">MTPTNDRFQELRRLLQAYEQPSHGFDDTMEVPGTALSAYLRVAAFVPERAARAVREIQDLLAAGLFSDEIADDVDLLPRIHPPQGVGVEDCLRVIQAHLERFLAAPPRPRPSFRPAIPWEWRERFPALAQFLGAYFYQDSLKLEYNSHAEAVDDYLSGEATEDIEKAAFEIGELLHLDQSEDQLREAAATLGLEEPLPAGVSLRQWLIDLQGLIRYHLRASTS</sequence>
<evidence type="ECO:0000313" key="2">
    <source>
        <dbReference type="EMBL" id="GHI56386.1"/>
    </source>
</evidence>
<comment type="caution">
    <text evidence="2">The sequence shown here is derived from an EMBL/GenBank/DDBJ whole genome shotgun (WGS) entry which is preliminary data.</text>
</comment>
<dbReference type="RefSeq" id="WP_189998894.1">
    <property type="nucleotide sequence ID" value="NZ_BNCB01000024.1"/>
</dbReference>
<evidence type="ECO:0000313" key="3">
    <source>
        <dbReference type="Proteomes" id="UP000646738"/>
    </source>
</evidence>
<evidence type="ECO:0000259" key="1">
    <source>
        <dbReference type="Pfam" id="PF18593"/>
    </source>
</evidence>
<name>A0ABQ3RKK7_STRRR</name>
<dbReference type="InterPro" id="IPR041129">
    <property type="entry name" value="CdiI_2"/>
</dbReference>
<keyword evidence="3" id="KW-1185">Reference proteome</keyword>
<dbReference type="Proteomes" id="UP000646738">
    <property type="component" value="Unassembled WGS sequence"/>
</dbReference>
<dbReference type="Pfam" id="PF18593">
    <property type="entry name" value="CdiI_2"/>
    <property type="match status" value="1"/>
</dbReference>
<reference evidence="3" key="1">
    <citation type="submission" date="2023-07" db="EMBL/GenBank/DDBJ databases">
        <title>Whole genome shotgun sequence of Streptomyces achromogenes subsp. rubradiris NBRC 14000.</title>
        <authorList>
            <person name="Komaki H."/>
            <person name="Tamura T."/>
        </authorList>
    </citation>
    <scope>NUCLEOTIDE SEQUENCE [LARGE SCALE GENOMIC DNA]</scope>
    <source>
        <strain evidence="3">NBRC 14000</strain>
    </source>
</reference>